<evidence type="ECO:0000256" key="2">
    <source>
        <dbReference type="SAM" id="SignalP"/>
    </source>
</evidence>
<keyword evidence="2" id="KW-0732">Signal</keyword>
<evidence type="ECO:0000256" key="1">
    <source>
        <dbReference type="SAM" id="MobiDB-lite"/>
    </source>
</evidence>
<dbReference type="EMBL" id="GQ497447">
    <property type="protein sequence ID" value="ADN06259.1"/>
    <property type="molecule type" value="mRNA"/>
</dbReference>
<feature type="region of interest" description="Disordered" evidence="1">
    <location>
        <begin position="60"/>
        <end position="92"/>
    </location>
</feature>
<proteinExistence type="evidence at transcript level"/>
<organism evidence="3">
    <name type="scientific">Pacifastacus leniusculus</name>
    <name type="common">Signal crayfish</name>
    <dbReference type="NCBI Taxonomy" id="6720"/>
    <lineage>
        <taxon>Eukaryota</taxon>
        <taxon>Metazoa</taxon>
        <taxon>Ecdysozoa</taxon>
        <taxon>Arthropoda</taxon>
        <taxon>Crustacea</taxon>
        <taxon>Multicrustacea</taxon>
        <taxon>Malacostraca</taxon>
        <taxon>Eumalacostraca</taxon>
        <taxon>Eucarida</taxon>
        <taxon>Decapoda</taxon>
        <taxon>Pleocyemata</taxon>
        <taxon>Astacidea</taxon>
        <taxon>Astacoidea</taxon>
        <taxon>Astacidae</taxon>
        <taxon>Pacifastacus</taxon>
    </lineage>
</organism>
<dbReference type="Gene3D" id="4.10.40.20">
    <property type="match status" value="1"/>
</dbReference>
<feature type="chain" id="PRO_5003324039" evidence="2">
    <location>
        <begin position="21"/>
        <end position="120"/>
    </location>
</feature>
<dbReference type="AlphaFoldDB" id="F4Y5Q8"/>
<name>F4Y5Q8_PACLE</name>
<accession>F4Y5Q8</accession>
<evidence type="ECO:0000313" key="3">
    <source>
        <dbReference type="EMBL" id="ADN06259.1"/>
    </source>
</evidence>
<sequence length="120" mass="13159">MAGVRLVLLLVLVLAATTYADDEECKPAECKLIFCDYPQGCLYGTVTEPCECCPSCAQGPQELDGTGKDRQKRSLVRAGSAQRVAKQHRHVAQSGIPKEYLALLEQARLNKRRKQLAGGR</sequence>
<feature type="signal peptide" evidence="2">
    <location>
        <begin position="1"/>
        <end position="20"/>
    </location>
</feature>
<reference evidence="3" key="1">
    <citation type="submission" date="2009-08" db="EMBL/GenBank/DDBJ databases">
        <title>Hematopoietic factors of freshwater crayfish Pacifastacus leniusculus.</title>
        <authorList>
            <person name="Soderhall I."/>
            <person name="Lin X."/>
            <person name="Soderhall K."/>
        </authorList>
    </citation>
    <scope>NUCLEOTIDE SEQUENCE</scope>
</reference>
<protein>
    <submittedName>
        <fullName evidence="3">HPT factor 9</fullName>
    </submittedName>
</protein>